<protein>
    <submittedName>
        <fullName evidence="2">Uncharacterized protein</fullName>
    </submittedName>
</protein>
<organism evidence="2">
    <name type="scientific">viral metagenome</name>
    <dbReference type="NCBI Taxonomy" id="1070528"/>
    <lineage>
        <taxon>unclassified sequences</taxon>
        <taxon>metagenomes</taxon>
        <taxon>organismal metagenomes</taxon>
    </lineage>
</organism>
<keyword evidence="1" id="KW-0812">Transmembrane</keyword>
<dbReference type="EMBL" id="MN739896">
    <property type="protein sequence ID" value="QHT76471.1"/>
    <property type="molecule type" value="Genomic_DNA"/>
</dbReference>
<evidence type="ECO:0000313" key="2">
    <source>
        <dbReference type="EMBL" id="QHT76471.1"/>
    </source>
</evidence>
<feature type="transmembrane region" description="Helical" evidence="1">
    <location>
        <begin position="25"/>
        <end position="41"/>
    </location>
</feature>
<accession>A0A6C0H7B2</accession>
<reference evidence="2" key="1">
    <citation type="journal article" date="2020" name="Nature">
        <title>Giant virus diversity and host interactions through global metagenomics.</title>
        <authorList>
            <person name="Schulz F."/>
            <person name="Roux S."/>
            <person name="Paez-Espino D."/>
            <person name="Jungbluth S."/>
            <person name="Walsh D.A."/>
            <person name="Denef V.J."/>
            <person name="McMahon K.D."/>
            <person name="Konstantinidis K.T."/>
            <person name="Eloe-Fadrosh E.A."/>
            <person name="Kyrpides N.C."/>
            <person name="Woyke T."/>
        </authorList>
    </citation>
    <scope>NUCLEOTIDE SEQUENCE</scope>
    <source>
        <strain evidence="2">GVMAG-M-3300023179-82</strain>
    </source>
</reference>
<dbReference type="AlphaFoldDB" id="A0A6C0H7B2"/>
<name>A0A6C0H7B2_9ZZZZ</name>
<keyword evidence="1" id="KW-0472">Membrane</keyword>
<proteinExistence type="predicted"/>
<evidence type="ECO:0000256" key="1">
    <source>
        <dbReference type="SAM" id="Phobius"/>
    </source>
</evidence>
<keyword evidence="1" id="KW-1133">Transmembrane helix</keyword>
<sequence>MFNIILVYILYIQTKNNNYIFEYNYYFYFIINFWIFKIKIFK</sequence>